<feature type="active site" description="Phosphoserine intermediate" evidence="7">
    <location>
        <position position="105"/>
    </location>
</feature>
<organism evidence="10 11">
    <name type="scientific">Bacillus pumilus</name>
    <name type="common">Bacillus mesentericus</name>
    <dbReference type="NCBI Taxonomy" id="1408"/>
    <lineage>
        <taxon>Bacteria</taxon>
        <taxon>Bacillati</taxon>
        <taxon>Bacillota</taxon>
        <taxon>Bacilli</taxon>
        <taxon>Bacillales</taxon>
        <taxon>Bacillaceae</taxon>
        <taxon>Bacillus</taxon>
    </lineage>
</organism>
<dbReference type="GO" id="GO:0046872">
    <property type="term" value="F:metal ion binding"/>
    <property type="evidence" value="ECO:0007669"/>
    <property type="project" value="UniProtKB-KW"/>
</dbReference>
<name>A0A2A5IZR2_BACPU</name>
<evidence type="ECO:0000313" key="10">
    <source>
        <dbReference type="EMBL" id="PCK22818.1"/>
    </source>
</evidence>
<dbReference type="SUPFAM" id="SSF53649">
    <property type="entry name" value="Alkaline phosphatase-like"/>
    <property type="match status" value="1"/>
</dbReference>
<dbReference type="SMART" id="SM00098">
    <property type="entry name" value="alkPPc"/>
    <property type="match status" value="1"/>
</dbReference>
<feature type="binding site" evidence="8">
    <location>
        <position position="56"/>
    </location>
    <ligand>
        <name>Zn(2+)</name>
        <dbReference type="ChEBI" id="CHEBI:29105"/>
        <label>2</label>
    </ligand>
</feature>
<comment type="caution">
    <text evidence="10">The sequence shown here is derived from an EMBL/GenBank/DDBJ whole genome shotgun (WGS) entry which is preliminary data.</text>
</comment>
<dbReference type="PROSITE" id="PS00123">
    <property type="entry name" value="ALKALINE_PHOSPHATASE"/>
    <property type="match status" value="1"/>
</dbReference>
<accession>A0A2A5IZR2</accession>
<feature type="binding site" evidence="8">
    <location>
        <position position="285"/>
    </location>
    <ligand>
        <name>Zn(2+)</name>
        <dbReference type="ChEBI" id="CHEBI:29105"/>
        <label>2</label>
    </ligand>
</feature>
<evidence type="ECO:0000256" key="7">
    <source>
        <dbReference type="PIRSR" id="PIRSR601952-1"/>
    </source>
</evidence>
<evidence type="ECO:0000256" key="8">
    <source>
        <dbReference type="PIRSR" id="PIRSR601952-2"/>
    </source>
</evidence>
<evidence type="ECO:0000256" key="6">
    <source>
        <dbReference type="ARBA" id="ARBA00022842"/>
    </source>
</evidence>
<dbReference type="InterPro" id="IPR017850">
    <property type="entry name" value="Alkaline_phosphatase_core_sf"/>
</dbReference>
<feature type="binding site" evidence="8">
    <location>
        <position position="280"/>
    </location>
    <ligand>
        <name>Mg(2+)</name>
        <dbReference type="ChEBI" id="CHEBI:18420"/>
    </ligand>
</feature>
<comment type="cofactor">
    <cofactor evidence="8">
        <name>Mg(2+)</name>
        <dbReference type="ChEBI" id="CHEBI:18420"/>
    </cofactor>
    <text evidence="8">Binds 1 Mg(2+) ion.</text>
</comment>
<gene>
    <name evidence="10" type="ORF">CEY02_03185</name>
</gene>
<feature type="binding site" evidence="8">
    <location>
        <position position="56"/>
    </location>
    <ligand>
        <name>Mg(2+)</name>
        <dbReference type="ChEBI" id="CHEBI:18420"/>
    </ligand>
</feature>
<comment type="similarity">
    <text evidence="1 9">Belongs to the alkaline phosphatase family.</text>
</comment>
<keyword evidence="4" id="KW-0378">Hydrolase</keyword>
<evidence type="ECO:0000256" key="9">
    <source>
        <dbReference type="RuleBase" id="RU003946"/>
    </source>
</evidence>
<dbReference type="Pfam" id="PF00245">
    <property type="entry name" value="Alk_phosphatase"/>
    <property type="match status" value="1"/>
</dbReference>
<dbReference type="GO" id="GO:0004035">
    <property type="term" value="F:alkaline phosphatase activity"/>
    <property type="evidence" value="ECO:0007669"/>
    <property type="project" value="TreeGrafter"/>
</dbReference>
<comment type="cofactor">
    <cofactor evidence="8">
        <name>Zn(2+)</name>
        <dbReference type="ChEBI" id="CHEBI:29105"/>
    </cofactor>
    <text evidence="8">Binds 2 Zn(2+) ions.</text>
</comment>
<dbReference type="PANTHER" id="PTHR11596:SF5">
    <property type="entry name" value="ALKALINE PHOSPHATASE"/>
    <property type="match status" value="1"/>
</dbReference>
<dbReference type="OrthoDB" id="9794455at2"/>
<proteinExistence type="inferred from homology"/>
<dbReference type="Gene3D" id="3.40.720.10">
    <property type="entry name" value="Alkaline Phosphatase, subunit A"/>
    <property type="match status" value="1"/>
</dbReference>
<dbReference type="AlphaFoldDB" id="A0A2A5IZR2"/>
<reference evidence="10 11" key="1">
    <citation type="submission" date="2017-06" db="EMBL/GenBank/DDBJ databases">
        <title>Draft Genome Sequence of Bacillus sp Strain 36R Isolated from saline sediment at Atanasia, Sonora, Mexico.</title>
        <authorList>
            <person name="Sanchez Diaz R."/>
            <person name="Quiroz Macias M.E."/>
            <person name="Ibarra Gamez J.C."/>
            <person name="Enciso Ibarra J."/>
            <person name="Gomez Gil B."/>
            <person name="Galaviz Silva L."/>
        </authorList>
    </citation>
    <scope>NUCLEOTIDE SEQUENCE [LARGE SCALE GENOMIC DNA]</scope>
    <source>
        <strain evidence="10 11">36R_ATNSAL</strain>
    </source>
</reference>
<keyword evidence="5 8" id="KW-0862">Zinc</keyword>
<feature type="binding site" evidence="8">
    <location>
        <position position="289"/>
    </location>
    <ligand>
        <name>Zn(2+)</name>
        <dbReference type="ChEBI" id="CHEBI:29105"/>
        <label>2</label>
    </ligand>
</feature>
<dbReference type="Gene3D" id="1.10.60.40">
    <property type="match status" value="1"/>
</dbReference>
<dbReference type="Proteomes" id="UP000228754">
    <property type="component" value="Unassembled WGS sequence"/>
</dbReference>
<evidence type="ECO:0000313" key="11">
    <source>
        <dbReference type="Proteomes" id="UP000228754"/>
    </source>
</evidence>
<dbReference type="InterPro" id="IPR001952">
    <property type="entry name" value="Alkaline_phosphatase"/>
</dbReference>
<feature type="binding site" evidence="8">
    <location>
        <position position="426"/>
    </location>
    <ligand>
        <name>Zn(2+)</name>
        <dbReference type="ChEBI" id="CHEBI:29105"/>
        <label>2</label>
    </ligand>
</feature>
<keyword evidence="6 8" id="KW-0460">Magnesium</keyword>
<dbReference type="PANTHER" id="PTHR11596">
    <property type="entry name" value="ALKALINE PHOSPHATASE"/>
    <property type="match status" value="1"/>
</dbReference>
<keyword evidence="3 8" id="KW-0479">Metal-binding</keyword>
<feature type="binding site" evidence="8">
    <location>
        <position position="158"/>
    </location>
    <ligand>
        <name>Mg(2+)</name>
        <dbReference type="ChEBI" id="CHEBI:18420"/>
    </ligand>
</feature>
<feature type="binding site" evidence="8">
    <location>
        <position position="156"/>
    </location>
    <ligand>
        <name>Mg(2+)</name>
        <dbReference type="ChEBI" id="CHEBI:18420"/>
    </ligand>
</feature>
<evidence type="ECO:0000256" key="2">
    <source>
        <dbReference type="ARBA" id="ARBA00022553"/>
    </source>
</evidence>
<dbReference type="PRINTS" id="PR00113">
    <property type="entry name" value="ALKPHPHTASE"/>
</dbReference>
<evidence type="ECO:0000256" key="1">
    <source>
        <dbReference type="ARBA" id="ARBA00005984"/>
    </source>
</evidence>
<evidence type="ECO:0000256" key="4">
    <source>
        <dbReference type="ARBA" id="ARBA00022801"/>
    </source>
</evidence>
<protein>
    <submittedName>
        <fullName evidence="10">Alkaline phosphatase</fullName>
    </submittedName>
</protein>
<dbReference type="CDD" id="cd16012">
    <property type="entry name" value="ALP"/>
    <property type="match status" value="1"/>
</dbReference>
<keyword evidence="2" id="KW-0597">Phosphoprotein</keyword>
<dbReference type="InterPro" id="IPR018299">
    <property type="entry name" value="Alkaline_phosphatase_AS"/>
</dbReference>
<feature type="binding site" evidence="8">
    <location>
        <position position="328"/>
    </location>
    <ligand>
        <name>Zn(2+)</name>
        <dbReference type="ChEBI" id="CHEBI:29105"/>
        <label>2</label>
    </ligand>
</feature>
<dbReference type="EMBL" id="NKHG01000017">
    <property type="protein sequence ID" value="PCK22818.1"/>
    <property type="molecule type" value="Genomic_DNA"/>
</dbReference>
<sequence length="468" mass="51614">MGSLYRKKRVLLFTVILTALVLAVMLTSQNISPTSTNAADKKQPQTPKNIIFIVGDGMGIPMIKAYRTFKQEKHSSAKGQTVWDPYLVGMQTTHPDDPRDNITDSAAAATAMATGKKTYNDAIAVNHEKEPLRSVVEAAKEARMKTAFVVSSDITDATPAAFGTHNVSRKNKEQIADHFFDEKINGEHKVDILLGGGMQYFDRKDRNLVQEFKKSGYSILRSKDDLKSQSAKQMLGLFQEDELDRAIDRPKDVPTLKDMTQAALTQLNQDNQHGFFMLLEGSTIDSAGHENDVVGAMSEMEDFEKAVQAALQFAKKDQETLVVITADHATGGFSFGADGMTSETGYKWDPAPILAAKKTPVFMAKKIAGGQSINEVLHTYIDFSLTTEEISQVEKAAQSGKTSTIQLSIQRIFDQRSFSGWTTFAHTGEDVPVYAYGPGKASFQGWIDNTKQGKNLFQIIESPSTYRP</sequence>
<evidence type="ECO:0000256" key="5">
    <source>
        <dbReference type="ARBA" id="ARBA00022833"/>
    </source>
</evidence>
<evidence type="ECO:0000256" key="3">
    <source>
        <dbReference type="ARBA" id="ARBA00022723"/>
    </source>
</evidence>
<feature type="binding site" evidence="8">
    <location>
        <position position="327"/>
    </location>
    <ligand>
        <name>Zn(2+)</name>
        <dbReference type="ChEBI" id="CHEBI:29105"/>
        <label>2</label>
    </ligand>
</feature>